<organism evidence="1">
    <name type="scientific">Rhizophagus irregularis (strain DAOM 181602 / DAOM 197198 / MUCL 43194)</name>
    <name type="common">Arbuscular mycorrhizal fungus</name>
    <name type="synonym">Glomus intraradices</name>
    <dbReference type="NCBI Taxonomy" id="747089"/>
    <lineage>
        <taxon>Eukaryota</taxon>
        <taxon>Fungi</taxon>
        <taxon>Fungi incertae sedis</taxon>
        <taxon>Mucoromycota</taxon>
        <taxon>Glomeromycotina</taxon>
        <taxon>Glomeromycetes</taxon>
        <taxon>Glomerales</taxon>
        <taxon>Glomeraceae</taxon>
        <taxon>Rhizophagus</taxon>
    </lineage>
</organism>
<protein>
    <submittedName>
        <fullName evidence="1">Uncharacterized protein</fullName>
    </submittedName>
</protein>
<accession>U9TN61</accession>
<name>U9TN61_RHIID</name>
<sequence length="68" mass="8166">MAFLIHARQYLVSRPELADHHHTLPFFCITYTPSLRIVYPNYWHRMYVKISMMIIPWILHVNSADHDG</sequence>
<evidence type="ECO:0000313" key="1">
    <source>
        <dbReference type="EMBL" id="ESA09604.1"/>
    </source>
</evidence>
<reference evidence="1" key="1">
    <citation type="submission" date="2013-07" db="EMBL/GenBank/DDBJ databases">
        <title>The genome of an arbuscular mycorrhizal fungus provides insights into the evolution of the oldest plant symbiosis.</title>
        <authorList>
            <consortium name="DOE Joint Genome Institute"/>
            <person name="Tisserant E."/>
            <person name="Malbreil M."/>
            <person name="Kuo A."/>
            <person name="Kohler A."/>
            <person name="Symeonidi A."/>
            <person name="Balestrini R."/>
            <person name="Charron P."/>
            <person name="Duensing N."/>
            <person name="Frei-dit-Frey N."/>
            <person name="Gianinazzi-Pearson V."/>
            <person name="Gilbert B."/>
            <person name="Handa Y."/>
            <person name="Hijri M."/>
            <person name="Kaul R."/>
            <person name="Kawaguchi M."/>
            <person name="Krajinski F."/>
            <person name="Lammers P."/>
            <person name="Lapierre D."/>
            <person name="Masclaux F.G."/>
            <person name="Murat C."/>
            <person name="Morin E."/>
            <person name="Ndikumana S."/>
            <person name="Pagni M."/>
            <person name="Petitpierre D."/>
            <person name="Requena N."/>
            <person name="Rosikiewicz P."/>
            <person name="Riley R."/>
            <person name="Saito K."/>
            <person name="San Clemente H."/>
            <person name="Shapiro H."/>
            <person name="van Tuinen D."/>
            <person name="Becard G."/>
            <person name="Bonfante P."/>
            <person name="Paszkowski U."/>
            <person name="Shachar-Hill Y."/>
            <person name="Young J.P."/>
            <person name="Sanders I.R."/>
            <person name="Henrissat B."/>
            <person name="Rensing S.A."/>
            <person name="Grigoriev I.V."/>
            <person name="Corradi N."/>
            <person name="Roux C."/>
            <person name="Martin F."/>
        </authorList>
    </citation>
    <scope>NUCLEOTIDE SEQUENCE</scope>
    <source>
        <strain evidence="1">DAOM 197198</strain>
    </source>
</reference>
<dbReference type="AlphaFoldDB" id="U9TN61"/>
<dbReference type="EMBL" id="KI287905">
    <property type="protein sequence ID" value="ESA09604.1"/>
    <property type="molecule type" value="Genomic_DNA"/>
</dbReference>
<proteinExistence type="predicted"/>
<gene>
    <name evidence="1" type="ORF">GLOINDRAFT_348599</name>
</gene>
<dbReference type="HOGENOM" id="CLU_2795237_0_0_1"/>